<proteinExistence type="predicted"/>
<dbReference type="KEGG" id="rhoz:GXP67_30230"/>
<dbReference type="RefSeq" id="WP_162446603.1">
    <property type="nucleotide sequence ID" value="NZ_CP048222.1"/>
</dbReference>
<evidence type="ECO:0000256" key="1">
    <source>
        <dbReference type="SAM" id="SignalP"/>
    </source>
</evidence>
<name>A0A6C0GRR7_9BACT</name>
<dbReference type="InterPro" id="IPR032710">
    <property type="entry name" value="NTF2-like_dom_sf"/>
</dbReference>
<reference evidence="2 3" key="1">
    <citation type="submission" date="2020-01" db="EMBL/GenBank/DDBJ databases">
        <authorList>
            <person name="Kim M.K."/>
        </authorList>
    </citation>
    <scope>NUCLEOTIDE SEQUENCE [LARGE SCALE GENOMIC DNA]</scope>
    <source>
        <strain evidence="2 3">172606-1</strain>
    </source>
</reference>
<accession>A0A6C0GRR7</accession>
<evidence type="ECO:0000313" key="2">
    <source>
        <dbReference type="EMBL" id="QHT70627.1"/>
    </source>
</evidence>
<keyword evidence="3" id="KW-1185">Reference proteome</keyword>
<feature type="signal peptide" evidence="1">
    <location>
        <begin position="1"/>
        <end position="22"/>
    </location>
</feature>
<feature type="chain" id="PRO_5025533570" evidence="1">
    <location>
        <begin position="23"/>
        <end position="107"/>
    </location>
</feature>
<protein>
    <submittedName>
        <fullName evidence="2">Uncharacterized protein</fullName>
    </submittedName>
</protein>
<keyword evidence="1" id="KW-0732">Signal</keyword>
<evidence type="ECO:0000313" key="3">
    <source>
        <dbReference type="Proteomes" id="UP000480178"/>
    </source>
</evidence>
<dbReference type="SUPFAM" id="SSF54427">
    <property type="entry name" value="NTF2-like"/>
    <property type="match status" value="1"/>
</dbReference>
<dbReference type="EMBL" id="CP048222">
    <property type="protein sequence ID" value="QHT70627.1"/>
    <property type="molecule type" value="Genomic_DNA"/>
</dbReference>
<dbReference type="AlphaFoldDB" id="A0A6C0GRR7"/>
<dbReference type="Proteomes" id="UP000480178">
    <property type="component" value="Chromosome"/>
</dbReference>
<sequence length="107" mass="12490">MKTFVALLVTCLGLLAALASFNSKPTQPNTIDYPKEREQILQVIENESKAFWDKDYEKWAACWVHEPYIRTMGWWKDGGVTVVKGWEERGPEPKGIWMNFRNPTLRM</sequence>
<gene>
    <name evidence="2" type="ORF">GXP67_30230</name>
</gene>
<organism evidence="2 3">
    <name type="scientific">Rhodocytophaga rosea</name>
    <dbReference type="NCBI Taxonomy" id="2704465"/>
    <lineage>
        <taxon>Bacteria</taxon>
        <taxon>Pseudomonadati</taxon>
        <taxon>Bacteroidota</taxon>
        <taxon>Cytophagia</taxon>
        <taxon>Cytophagales</taxon>
        <taxon>Rhodocytophagaceae</taxon>
        <taxon>Rhodocytophaga</taxon>
    </lineage>
</organism>